<comment type="caution">
    <text evidence="2">The sequence shown here is derived from an EMBL/GenBank/DDBJ whole genome shotgun (WGS) entry which is preliminary data.</text>
</comment>
<organism evidence="2 3">
    <name type="scientific">Helicobacter ibis</name>
    <dbReference type="NCBI Taxonomy" id="2962633"/>
    <lineage>
        <taxon>Bacteria</taxon>
        <taxon>Pseudomonadati</taxon>
        <taxon>Campylobacterota</taxon>
        <taxon>Epsilonproteobacteria</taxon>
        <taxon>Campylobacterales</taxon>
        <taxon>Helicobacteraceae</taxon>
        <taxon>Helicobacter</taxon>
    </lineage>
</organism>
<proteinExistence type="predicted"/>
<dbReference type="Gene3D" id="3.90.550.10">
    <property type="entry name" value="Spore Coat Polysaccharide Biosynthesis Protein SpsA, Chain A"/>
    <property type="match status" value="1"/>
</dbReference>
<dbReference type="SUPFAM" id="SSF53448">
    <property type="entry name" value="Nucleotide-diphospho-sugar transferases"/>
    <property type="match status" value="1"/>
</dbReference>
<keyword evidence="3" id="KW-1185">Reference proteome</keyword>
<dbReference type="PANTHER" id="PTHR43685">
    <property type="entry name" value="GLYCOSYLTRANSFERASE"/>
    <property type="match status" value="1"/>
</dbReference>
<sequence>MIQFIIIIPIYNSQNTLKNTLDSLKNQTYKNYKAILIDDGSTDNSYDIAQEYTQYNRIILHKHKNSGVSIARNKALKIAQEEYEKTKAKDIYVCFLDSDDLLENFALEHYKNIIEENKNIQCILSNSVYYANYDYTNKELQENYFFNKEIINTNLISPQQIAFHLRNEWHSPCMYCYDADFLFSTKYKLHRNKHTT</sequence>
<dbReference type="CDD" id="cd00761">
    <property type="entry name" value="Glyco_tranf_GTA_type"/>
    <property type="match status" value="1"/>
</dbReference>
<dbReference type="InterPro" id="IPR029044">
    <property type="entry name" value="Nucleotide-diphossugar_trans"/>
</dbReference>
<dbReference type="Proteomes" id="UP001210261">
    <property type="component" value="Unassembled WGS sequence"/>
</dbReference>
<dbReference type="Pfam" id="PF00535">
    <property type="entry name" value="Glycos_transf_2"/>
    <property type="match status" value="1"/>
</dbReference>
<evidence type="ECO:0000313" key="3">
    <source>
        <dbReference type="Proteomes" id="UP001210261"/>
    </source>
</evidence>
<gene>
    <name evidence="2" type="ORF">PF021_07090</name>
</gene>
<name>A0ABT4VFE3_9HELI</name>
<reference evidence="2 3" key="1">
    <citation type="submission" date="2023-01" db="EMBL/GenBank/DDBJ databases">
        <title>Description of Helicobacter ibis sp. nov. isolated from faecal droppings of black-faced ibis (Theristicus melanopis).</title>
        <authorList>
            <person name="Lopez-Cantillo M."/>
            <person name="Vidal-Veuthey B."/>
            <person name="Mella A."/>
            <person name="De La Haba R."/>
            <person name="Collado L."/>
        </authorList>
    </citation>
    <scope>NUCLEOTIDE SEQUENCE [LARGE SCALE GENOMIC DNA]</scope>
    <source>
        <strain evidence="2 3">A82</strain>
    </source>
</reference>
<protein>
    <submittedName>
        <fullName evidence="2">Glycosyltransferase family A protein</fullName>
    </submittedName>
</protein>
<dbReference type="PANTHER" id="PTHR43685:SF2">
    <property type="entry name" value="GLYCOSYLTRANSFERASE 2-LIKE DOMAIN-CONTAINING PROTEIN"/>
    <property type="match status" value="1"/>
</dbReference>
<dbReference type="InterPro" id="IPR001173">
    <property type="entry name" value="Glyco_trans_2-like"/>
</dbReference>
<accession>A0ABT4VFE3</accession>
<evidence type="ECO:0000313" key="2">
    <source>
        <dbReference type="EMBL" id="MDA3969433.1"/>
    </source>
</evidence>
<dbReference type="InterPro" id="IPR050834">
    <property type="entry name" value="Glycosyltransf_2"/>
</dbReference>
<dbReference type="EMBL" id="JAQHXR010000004">
    <property type="protein sequence ID" value="MDA3969433.1"/>
    <property type="molecule type" value="Genomic_DNA"/>
</dbReference>
<feature type="domain" description="Glycosyltransferase 2-like" evidence="1">
    <location>
        <begin position="6"/>
        <end position="148"/>
    </location>
</feature>
<evidence type="ECO:0000259" key="1">
    <source>
        <dbReference type="Pfam" id="PF00535"/>
    </source>
</evidence>